<dbReference type="EMBL" id="DS027004">
    <property type="protein sequence ID" value="EAW14828.1"/>
    <property type="molecule type" value="Genomic_DNA"/>
</dbReference>
<evidence type="ECO:0000313" key="2">
    <source>
        <dbReference type="EMBL" id="EAW14828.1"/>
    </source>
</evidence>
<feature type="compositionally biased region" description="Basic residues" evidence="1">
    <location>
        <begin position="503"/>
        <end position="515"/>
    </location>
</feature>
<dbReference type="RefSeq" id="XP_001276254.1">
    <property type="nucleotide sequence ID" value="XM_001276253.1"/>
</dbReference>
<evidence type="ECO:0000313" key="3">
    <source>
        <dbReference type="Proteomes" id="UP000006701"/>
    </source>
</evidence>
<dbReference type="OrthoDB" id="4493237at2759"/>
<gene>
    <name evidence="2" type="ORF">ACLA_002390</name>
</gene>
<organism evidence="2 3">
    <name type="scientific">Aspergillus clavatus (strain ATCC 1007 / CBS 513.65 / DSM 816 / NCTC 3887 / NRRL 1 / QM 1276 / 107)</name>
    <dbReference type="NCBI Taxonomy" id="344612"/>
    <lineage>
        <taxon>Eukaryota</taxon>
        <taxon>Fungi</taxon>
        <taxon>Dikarya</taxon>
        <taxon>Ascomycota</taxon>
        <taxon>Pezizomycotina</taxon>
        <taxon>Eurotiomycetes</taxon>
        <taxon>Eurotiomycetidae</taxon>
        <taxon>Eurotiales</taxon>
        <taxon>Aspergillaceae</taxon>
        <taxon>Aspergillus</taxon>
        <taxon>Aspergillus subgen. Fumigati</taxon>
    </lineage>
</organism>
<feature type="region of interest" description="Disordered" evidence="1">
    <location>
        <begin position="233"/>
        <end position="279"/>
    </location>
</feature>
<dbReference type="HOGENOM" id="CLU_528882_0_0_1"/>
<keyword evidence="3" id="KW-1185">Reference proteome</keyword>
<reference evidence="2 3" key="1">
    <citation type="journal article" date="2008" name="PLoS Genet.">
        <title>Genomic islands in the pathogenic filamentous fungus Aspergillus fumigatus.</title>
        <authorList>
            <person name="Fedorova N.D."/>
            <person name="Khaldi N."/>
            <person name="Joardar V.S."/>
            <person name="Maiti R."/>
            <person name="Amedeo P."/>
            <person name="Anderson M.J."/>
            <person name="Crabtree J."/>
            <person name="Silva J.C."/>
            <person name="Badger J.H."/>
            <person name="Albarraq A."/>
            <person name="Angiuoli S."/>
            <person name="Bussey H."/>
            <person name="Bowyer P."/>
            <person name="Cotty P.J."/>
            <person name="Dyer P.S."/>
            <person name="Egan A."/>
            <person name="Galens K."/>
            <person name="Fraser-Liggett C.M."/>
            <person name="Haas B.J."/>
            <person name="Inman J.M."/>
            <person name="Kent R."/>
            <person name="Lemieux S."/>
            <person name="Malavazi I."/>
            <person name="Orvis J."/>
            <person name="Roemer T."/>
            <person name="Ronning C.M."/>
            <person name="Sundaram J.P."/>
            <person name="Sutton G."/>
            <person name="Turner G."/>
            <person name="Venter J.C."/>
            <person name="White O.R."/>
            <person name="Whitty B.R."/>
            <person name="Youngman P."/>
            <person name="Wolfe K.H."/>
            <person name="Goldman G.H."/>
            <person name="Wortman J.R."/>
            <person name="Jiang B."/>
            <person name="Denning D.W."/>
            <person name="Nierman W.C."/>
        </authorList>
    </citation>
    <scope>NUCLEOTIDE SEQUENCE [LARGE SCALE GENOMIC DNA]</scope>
    <source>
        <strain evidence="3">ATCC 1007 / CBS 513.65 / DSM 816 / NCTC 3887 / NRRL 1</strain>
    </source>
</reference>
<proteinExistence type="predicted"/>
<sequence>MYQPTESLDLDYTNQQLLPRRYESEEEDISESEHGGQDNGFSPVDDTTGASPNMSTEKLSDVGVDLEIENRHVARLLSPYPSRGRKSRPVSMDTIKRSSNTTFVADSIAFDEDDAIIELPSLDQPSPFESPIFLQPAVYVPPGSPVSSSARSTRSLSPTSVYSEDETDVFMAEKVTYVEPISKPSLIQISPDQSNFPAAASLSRKRNTFYQEKTSSDSTKAASEGIYSLRQAARSQPLLANREQKVDPDREKEQQLRRKSLSIGQHTSQAEEESDFMELPQPSATICSVSELPEVPQPHSPRFRSKTFSGLRTSGAEKGASLYTVMRSRLPTESLRRPPSARNMGSSSGLFSHARHASASPGNDSRKRPTGISHTRMSSELSSPLQACRSPSPVMTNNAPYYSSPTFSRNRSGSVYSNISAPTPTTYRPRPVRDSTMHSIKSSYSSSLRSEVESVHSVEAQEPVQQECISKGSRKKSLKRSKLAKQEGKEQSTAKSIMGFMLRGKRKSTIWHQRS</sequence>
<feature type="compositionally biased region" description="Basic residues" evidence="1">
    <location>
        <begin position="472"/>
        <end position="483"/>
    </location>
</feature>
<dbReference type="GeneID" id="4708554"/>
<feature type="compositionally biased region" description="Polar residues" evidence="1">
    <location>
        <begin position="372"/>
        <end position="385"/>
    </location>
</feature>
<dbReference type="VEuPathDB" id="FungiDB:ACLA_002390"/>
<feature type="compositionally biased region" description="Basic and acidic residues" evidence="1">
    <location>
        <begin position="242"/>
        <end position="256"/>
    </location>
</feature>
<feature type="compositionally biased region" description="Polar residues" evidence="1">
    <location>
        <begin position="1"/>
        <end position="17"/>
    </location>
</feature>
<dbReference type="KEGG" id="act:ACLA_002390"/>
<feature type="region of interest" description="Disordered" evidence="1">
    <location>
        <begin position="454"/>
        <end position="515"/>
    </location>
</feature>
<name>A1C560_ASPCL</name>
<dbReference type="Proteomes" id="UP000006701">
    <property type="component" value="Unassembled WGS sequence"/>
</dbReference>
<dbReference type="AlphaFoldDB" id="A1C560"/>
<evidence type="ECO:0000256" key="1">
    <source>
        <dbReference type="SAM" id="MobiDB-lite"/>
    </source>
</evidence>
<accession>A1C560</accession>
<feature type="region of interest" description="Disordered" evidence="1">
    <location>
        <begin position="329"/>
        <end position="391"/>
    </location>
</feature>
<feature type="compositionally biased region" description="Polar residues" evidence="1">
    <location>
        <begin position="48"/>
        <end position="57"/>
    </location>
</feature>
<protein>
    <submittedName>
        <fullName evidence="2">Uncharacterized protein</fullName>
    </submittedName>
</protein>
<feature type="region of interest" description="Disordered" evidence="1">
    <location>
        <begin position="413"/>
        <end position="433"/>
    </location>
</feature>
<feature type="region of interest" description="Disordered" evidence="1">
    <location>
        <begin position="1"/>
        <end position="61"/>
    </location>
</feature>
<dbReference type="eggNOG" id="ENOG502RNUI">
    <property type="taxonomic scope" value="Eukaryota"/>
</dbReference>
<dbReference type="OMA" id="MDTVKRS"/>